<keyword evidence="3" id="KW-0648">Protein biosynthesis</keyword>
<dbReference type="PANTHER" id="PTHR12790:SF0">
    <property type="entry name" value="RNA POLYMERASE I-SPECIFIC TRANSCRIPTION INITIATION FACTOR RRN3-RELATED"/>
    <property type="match status" value="1"/>
</dbReference>
<feature type="region of interest" description="Disordered" evidence="2">
    <location>
        <begin position="198"/>
        <end position="218"/>
    </location>
</feature>
<dbReference type="OMA" id="VCSPAIV"/>
<keyword evidence="3" id="KW-0396">Initiation factor</keyword>
<dbReference type="OrthoDB" id="26970at2759"/>
<evidence type="ECO:0000256" key="2">
    <source>
        <dbReference type="SAM" id="MobiDB-lite"/>
    </source>
</evidence>
<accession>A0A1X2GZ93</accession>
<protein>
    <submittedName>
        <fullName evidence="3">RNA polymerase I-specific transcription initiation factor RRN3</fullName>
    </submittedName>
</protein>
<dbReference type="PANTHER" id="PTHR12790">
    <property type="entry name" value="TRANSCRIPTION INITIATION FACTOR IA RRN3"/>
    <property type="match status" value="1"/>
</dbReference>
<feature type="region of interest" description="Disordered" evidence="2">
    <location>
        <begin position="538"/>
        <end position="586"/>
    </location>
</feature>
<dbReference type="InterPro" id="IPR016024">
    <property type="entry name" value="ARM-type_fold"/>
</dbReference>
<comment type="similarity">
    <text evidence="1">Belongs to the RRN3 family.</text>
</comment>
<feature type="compositionally biased region" description="Acidic residues" evidence="2">
    <location>
        <begin position="540"/>
        <end position="566"/>
    </location>
</feature>
<name>A0A1X2GZ93_SYNRA</name>
<keyword evidence="4" id="KW-1185">Reference proteome</keyword>
<evidence type="ECO:0000313" key="4">
    <source>
        <dbReference type="Proteomes" id="UP000242180"/>
    </source>
</evidence>
<dbReference type="SUPFAM" id="SSF48371">
    <property type="entry name" value="ARM repeat"/>
    <property type="match status" value="1"/>
</dbReference>
<dbReference type="STRING" id="13706.A0A1X2GZ93"/>
<dbReference type="InterPro" id="IPR007991">
    <property type="entry name" value="RNA_pol_I_trans_ini_fac_RRN3"/>
</dbReference>
<dbReference type="GO" id="GO:0006361">
    <property type="term" value="P:transcription initiation at RNA polymerase I promoter"/>
    <property type="evidence" value="ECO:0007669"/>
    <property type="project" value="InterPro"/>
</dbReference>
<dbReference type="EMBL" id="MCGN01000013">
    <property type="protein sequence ID" value="ORY89869.1"/>
    <property type="molecule type" value="Genomic_DNA"/>
</dbReference>
<dbReference type="GO" id="GO:0001042">
    <property type="term" value="F:RNA polymerase I core binding"/>
    <property type="evidence" value="ECO:0007669"/>
    <property type="project" value="TreeGrafter"/>
</dbReference>
<dbReference type="FunCoup" id="A0A1X2GZ93">
    <property type="interactions" value="530"/>
</dbReference>
<sequence>MDPTLADAPSPKRLYIWISILGQCVSRLDKNHAPLVEAILSLDWAVRDADFVDVYIEFLENLVSAHAFYSVPVMDTIARQYVYRQTLPSYAQVTRSKIYARAHHAVQSVLRLIPTSVNALHKSLAHMIPYPRQHVAAQATYAKNILDVSRYVPYLRKQILNMLIYQMVKIDSHIQIELDELEEEVEFHAYSMNFDEEYASDSDSDSEDEYDSDDDEPVAELNREKRTRLVQSMSRKLDAMMLLVFQYLESYARDADAAERSELYFCLLDIFDHNILRTLKSRYTQFILFYYCSLDANVFAEHFMQHLIDHIADVNRPRITRIACAAYMASYVARAKFLDASSVQRAVNMLCQWCNQYVNQFEADIAGPNAAKYDVFYAAMQAIMYIFCFRHQDLLTEGDVDSLIDEPAAPVQDQYTPLIVVGDQDAQAAARKWCAGLRSMPRLVMSRYNPLKMCSPMVVQQFARLAHQANFMYVYPILAKNKETVLGVPSASSADDDQTSTKVQELLTTVQSFFPFDPYTLESSKSYIDVIYLGWQSGEGESDSEEDESDSEDEDDEEDDEDEEEESMRAGITAMSISPSPNHFMV</sequence>
<organism evidence="3 4">
    <name type="scientific">Syncephalastrum racemosum</name>
    <name type="common">Filamentous fungus</name>
    <dbReference type="NCBI Taxonomy" id="13706"/>
    <lineage>
        <taxon>Eukaryota</taxon>
        <taxon>Fungi</taxon>
        <taxon>Fungi incertae sedis</taxon>
        <taxon>Mucoromycota</taxon>
        <taxon>Mucoromycotina</taxon>
        <taxon>Mucoromycetes</taxon>
        <taxon>Mucorales</taxon>
        <taxon>Syncephalastraceae</taxon>
        <taxon>Syncephalastrum</taxon>
    </lineage>
</organism>
<comment type="caution">
    <text evidence="3">The sequence shown here is derived from an EMBL/GenBank/DDBJ whole genome shotgun (WGS) entry which is preliminary data.</text>
</comment>
<evidence type="ECO:0000256" key="1">
    <source>
        <dbReference type="ARBA" id="ARBA00010098"/>
    </source>
</evidence>
<dbReference type="InParanoid" id="A0A1X2GZ93"/>
<reference evidence="3 4" key="1">
    <citation type="submission" date="2016-07" db="EMBL/GenBank/DDBJ databases">
        <title>Pervasive Adenine N6-methylation of Active Genes in Fungi.</title>
        <authorList>
            <consortium name="DOE Joint Genome Institute"/>
            <person name="Mondo S.J."/>
            <person name="Dannebaum R.O."/>
            <person name="Kuo R.C."/>
            <person name="Labutti K."/>
            <person name="Haridas S."/>
            <person name="Kuo A."/>
            <person name="Salamov A."/>
            <person name="Ahrendt S.R."/>
            <person name="Lipzen A."/>
            <person name="Sullivan W."/>
            <person name="Andreopoulos W.B."/>
            <person name="Clum A."/>
            <person name="Lindquist E."/>
            <person name="Daum C."/>
            <person name="Ramamoorthy G.K."/>
            <person name="Gryganskyi A."/>
            <person name="Culley D."/>
            <person name="Magnuson J.K."/>
            <person name="James T.Y."/>
            <person name="O'Malley M.A."/>
            <person name="Stajich J.E."/>
            <person name="Spatafora J.W."/>
            <person name="Visel A."/>
            <person name="Grigoriev I.V."/>
        </authorList>
    </citation>
    <scope>NUCLEOTIDE SEQUENCE [LARGE SCALE GENOMIC DNA]</scope>
    <source>
        <strain evidence="3 4">NRRL 2496</strain>
    </source>
</reference>
<evidence type="ECO:0000313" key="3">
    <source>
        <dbReference type="EMBL" id="ORY89869.1"/>
    </source>
</evidence>
<dbReference type="Pfam" id="PF05327">
    <property type="entry name" value="RRN3"/>
    <property type="match status" value="1"/>
</dbReference>
<feature type="compositionally biased region" description="Polar residues" evidence="2">
    <location>
        <begin position="575"/>
        <end position="586"/>
    </location>
</feature>
<gene>
    <name evidence="3" type="ORF">BCR43DRAFT_499621</name>
</gene>
<dbReference type="GO" id="GO:0001181">
    <property type="term" value="F:RNA polymerase I general transcription initiation factor activity"/>
    <property type="evidence" value="ECO:0007669"/>
    <property type="project" value="InterPro"/>
</dbReference>
<dbReference type="Proteomes" id="UP000242180">
    <property type="component" value="Unassembled WGS sequence"/>
</dbReference>
<proteinExistence type="inferred from homology"/>
<dbReference type="AlphaFoldDB" id="A0A1X2GZ93"/>
<dbReference type="GO" id="GO:0005634">
    <property type="term" value="C:nucleus"/>
    <property type="evidence" value="ECO:0007669"/>
    <property type="project" value="TreeGrafter"/>
</dbReference>
<dbReference type="GO" id="GO:0003743">
    <property type="term" value="F:translation initiation factor activity"/>
    <property type="evidence" value="ECO:0007669"/>
    <property type="project" value="UniProtKB-KW"/>
</dbReference>